<dbReference type="Proteomes" id="UP000663889">
    <property type="component" value="Unassembled WGS sequence"/>
</dbReference>
<name>A0A820GRQ1_9BILA</name>
<dbReference type="AlphaFoldDB" id="A0A820GRQ1"/>
<organism evidence="2 3">
    <name type="scientific">Rotaria sordida</name>
    <dbReference type="NCBI Taxonomy" id="392033"/>
    <lineage>
        <taxon>Eukaryota</taxon>
        <taxon>Metazoa</taxon>
        <taxon>Spiralia</taxon>
        <taxon>Gnathifera</taxon>
        <taxon>Rotifera</taxon>
        <taxon>Eurotatoria</taxon>
        <taxon>Bdelloidea</taxon>
        <taxon>Philodinida</taxon>
        <taxon>Philodinidae</taxon>
        <taxon>Rotaria</taxon>
    </lineage>
</organism>
<proteinExistence type="predicted"/>
<sequence length="89" mass="10544">NESLYDAGYINNHSRKLIQYAYDEYIQLLWYYILEKSLDHENQAVLTYMKIVTTFLHLQNVTSEIYGIVECSVQADQLHMIMQSILHLT</sequence>
<accession>A0A820GRQ1</accession>
<gene>
    <name evidence="2" type="ORF">FNK824_LOCUS39921</name>
    <name evidence="1" type="ORF">SEV965_LOCUS39180</name>
</gene>
<evidence type="ECO:0000313" key="1">
    <source>
        <dbReference type="EMBL" id="CAF1561790.1"/>
    </source>
</evidence>
<dbReference type="Proteomes" id="UP000663874">
    <property type="component" value="Unassembled WGS sequence"/>
</dbReference>
<feature type="non-terminal residue" evidence="2">
    <location>
        <position position="1"/>
    </location>
</feature>
<evidence type="ECO:0000313" key="3">
    <source>
        <dbReference type="Proteomes" id="UP000663874"/>
    </source>
</evidence>
<evidence type="ECO:0000313" key="2">
    <source>
        <dbReference type="EMBL" id="CAF4281738.1"/>
    </source>
</evidence>
<reference evidence="2" key="1">
    <citation type="submission" date="2021-02" db="EMBL/GenBank/DDBJ databases">
        <authorList>
            <person name="Nowell W R."/>
        </authorList>
    </citation>
    <scope>NUCLEOTIDE SEQUENCE</scope>
</reference>
<protein>
    <submittedName>
        <fullName evidence="2">Uncharacterized protein</fullName>
    </submittedName>
</protein>
<dbReference type="EMBL" id="CAJOBE010028556">
    <property type="protein sequence ID" value="CAF4281738.1"/>
    <property type="molecule type" value="Genomic_DNA"/>
</dbReference>
<dbReference type="EMBL" id="CAJNOU010012477">
    <property type="protein sequence ID" value="CAF1561790.1"/>
    <property type="molecule type" value="Genomic_DNA"/>
</dbReference>
<comment type="caution">
    <text evidence="2">The sequence shown here is derived from an EMBL/GenBank/DDBJ whole genome shotgun (WGS) entry which is preliminary data.</text>
</comment>